<dbReference type="AlphaFoldDB" id="A0A3M7MFX0"/>
<keyword evidence="2" id="KW-1185">Reference proteome</keyword>
<name>A0A3M7MFX0_9PLEO</name>
<protein>
    <submittedName>
        <fullName evidence="1">C6 transcription factor</fullName>
    </submittedName>
</protein>
<dbReference type="EMBL" id="KE747840">
    <property type="protein sequence ID" value="RMZ73421.1"/>
    <property type="molecule type" value="Genomic_DNA"/>
</dbReference>
<gene>
    <name evidence="1" type="ORF">GMOD_00007929</name>
</gene>
<evidence type="ECO:0000313" key="1">
    <source>
        <dbReference type="EMBL" id="RMZ73421.1"/>
    </source>
</evidence>
<evidence type="ECO:0000313" key="2">
    <source>
        <dbReference type="Proteomes" id="UP000265663"/>
    </source>
</evidence>
<reference evidence="1 2" key="1">
    <citation type="journal article" date="2014" name="PLoS ONE">
        <title>De novo Genome Assembly of the Fungal Plant Pathogen Pyrenophora semeniperda.</title>
        <authorList>
            <person name="Soliai M.M."/>
            <person name="Meyer S.E."/>
            <person name="Udall J.A."/>
            <person name="Elzinga D.E."/>
            <person name="Hermansen R.A."/>
            <person name="Bodily P.M."/>
            <person name="Hart A.A."/>
            <person name="Coleman C.E."/>
        </authorList>
    </citation>
    <scope>NUCLEOTIDE SEQUENCE [LARGE SCALE GENOMIC DNA]</scope>
    <source>
        <strain evidence="1 2">CCB06</strain>
        <tissue evidence="1">Mycelium</tissue>
    </source>
</reference>
<sequence>MLNQLQSPFFRLPRELRDMVYEYYLHDAEGVFYACWLDKLMYTVIKHREPGVALMRSCKLAAEEIQLAAVRVNQYFYHYICCCGPQRRQEQMELSRIEIWHLLRHFAKGRRAM</sequence>
<accession>A0A3M7MFX0</accession>
<dbReference type="Proteomes" id="UP000265663">
    <property type="component" value="Unassembled WGS sequence"/>
</dbReference>
<dbReference type="OrthoDB" id="3880115at2759"/>
<proteinExistence type="predicted"/>
<organism evidence="1 2">
    <name type="scientific">Pyrenophora seminiperda CCB06</name>
    <dbReference type="NCBI Taxonomy" id="1302712"/>
    <lineage>
        <taxon>Eukaryota</taxon>
        <taxon>Fungi</taxon>
        <taxon>Dikarya</taxon>
        <taxon>Ascomycota</taxon>
        <taxon>Pezizomycotina</taxon>
        <taxon>Dothideomycetes</taxon>
        <taxon>Pleosporomycetidae</taxon>
        <taxon>Pleosporales</taxon>
        <taxon>Pleosporineae</taxon>
        <taxon>Pleosporaceae</taxon>
        <taxon>Pyrenophora</taxon>
    </lineage>
</organism>